<comment type="caution">
    <text evidence="8">The sequence shown here is derived from an EMBL/GenBank/DDBJ whole genome shotgun (WGS) entry which is preliminary data.</text>
</comment>
<keyword evidence="4 6" id="KW-0472">Membrane</keyword>
<dbReference type="PROSITE" id="PS50850">
    <property type="entry name" value="MFS"/>
    <property type="match status" value="1"/>
</dbReference>
<keyword evidence="2 6" id="KW-0812">Transmembrane</keyword>
<dbReference type="OrthoDB" id="5296287at2759"/>
<name>A0A9P9D9V9_9PLEO</name>
<feature type="domain" description="Major facilitator superfamily (MFS) profile" evidence="7">
    <location>
        <begin position="51"/>
        <end position="475"/>
    </location>
</feature>
<feature type="transmembrane region" description="Helical" evidence="6">
    <location>
        <begin position="177"/>
        <end position="196"/>
    </location>
</feature>
<evidence type="ECO:0000256" key="4">
    <source>
        <dbReference type="ARBA" id="ARBA00023136"/>
    </source>
</evidence>
<dbReference type="InterPro" id="IPR020846">
    <property type="entry name" value="MFS_dom"/>
</dbReference>
<accession>A0A9P9D9V9</accession>
<feature type="transmembrane region" description="Helical" evidence="6">
    <location>
        <begin position="49"/>
        <end position="77"/>
    </location>
</feature>
<proteinExistence type="inferred from homology"/>
<keyword evidence="3 6" id="KW-1133">Transmembrane helix</keyword>
<dbReference type="InterPro" id="IPR011701">
    <property type="entry name" value="MFS"/>
</dbReference>
<evidence type="ECO:0000256" key="5">
    <source>
        <dbReference type="ARBA" id="ARBA00038347"/>
    </source>
</evidence>
<dbReference type="EMBL" id="JAGMWT010000016">
    <property type="protein sequence ID" value="KAH7115254.1"/>
    <property type="molecule type" value="Genomic_DNA"/>
</dbReference>
<evidence type="ECO:0000313" key="9">
    <source>
        <dbReference type="Proteomes" id="UP000700596"/>
    </source>
</evidence>
<dbReference type="PANTHER" id="PTHR23502">
    <property type="entry name" value="MAJOR FACILITATOR SUPERFAMILY"/>
    <property type="match status" value="1"/>
</dbReference>
<organism evidence="8 9">
    <name type="scientific">Dendryphion nanum</name>
    <dbReference type="NCBI Taxonomy" id="256645"/>
    <lineage>
        <taxon>Eukaryota</taxon>
        <taxon>Fungi</taxon>
        <taxon>Dikarya</taxon>
        <taxon>Ascomycota</taxon>
        <taxon>Pezizomycotina</taxon>
        <taxon>Dothideomycetes</taxon>
        <taxon>Pleosporomycetidae</taxon>
        <taxon>Pleosporales</taxon>
        <taxon>Torulaceae</taxon>
        <taxon>Dendryphion</taxon>
    </lineage>
</organism>
<evidence type="ECO:0000256" key="1">
    <source>
        <dbReference type="ARBA" id="ARBA00004141"/>
    </source>
</evidence>
<dbReference type="Pfam" id="PF07690">
    <property type="entry name" value="MFS_1"/>
    <property type="match status" value="1"/>
</dbReference>
<dbReference type="AlphaFoldDB" id="A0A9P9D9V9"/>
<evidence type="ECO:0000259" key="7">
    <source>
        <dbReference type="PROSITE" id="PS50850"/>
    </source>
</evidence>
<feature type="transmembrane region" description="Helical" evidence="6">
    <location>
        <begin position="270"/>
        <end position="294"/>
    </location>
</feature>
<reference evidence="8" key="1">
    <citation type="journal article" date="2021" name="Nat. Commun.">
        <title>Genetic determinants of endophytism in the Arabidopsis root mycobiome.</title>
        <authorList>
            <person name="Mesny F."/>
            <person name="Miyauchi S."/>
            <person name="Thiergart T."/>
            <person name="Pickel B."/>
            <person name="Atanasova L."/>
            <person name="Karlsson M."/>
            <person name="Huettel B."/>
            <person name="Barry K.W."/>
            <person name="Haridas S."/>
            <person name="Chen C."/>
            <person name="Bauer D."/>
            <person name="Andreopoulos W."/>
            <person name="Pangilinan J."/>
            <person name="LaButti K."/>
            <person name="Riley R."/>
            <person name="Lipzen A."/>
            <person name="Clum A."/>
            <person name="Drula E."/>
            <person name="Henrissat B."/>
            <person name="Kohler A."/>
            <person name="Grigoriev I.V."/>
            <person name="Martin F.M."/>
            <person name="Hacquard S."/>
        </authorList>
    </citation>
    <scope>NUCLEOTIDE SEQUENCE</scope>
    <source>
        <strain evidence="8">MPI-CAGE-CH-0243</strain>
    </source>
</reference>
<dbReference type="Proteomes" id="UP000700596">
    <property type="component" value="Unassembled WGS sequence"/>
</dbReference>
<feature type="transmembrane region" description="Helical" evidence="6">
    <location>
        <begin position="208"/>
        <end position="227"/>
    </location>
</feature>
<dbReference type="SUPFAM" id="SSF103473">
    <property type="entry name" value="MFS general substrate transporter"/>
    <property type="match status" value="1"/>
</dbReference>
<feature type="transmembrane region" description="Helical" evidence="6">
    <location>
        <begin position="120"/>
        <end position="137"/>
    </location>
</feature>
<feature type="transmembrane region" description="Helical" evidence="6">
    <location>
        <begin position="417"/>
        <end position="439"/>
    </location>
</feature>
<dbReference type="Gene3D" id="1.20.1250.20">
    <property type="entry name" value="MFS general substrate transporter like domains"/>
    <property type="match status" value="1"/>
</dbReference>
<feature type="transmembrane region" description="Helical" evidence="6">
    <location>
        <begin position="314"/>
        <end position="337"/>
    </location>
</feature>
<evidence type="ECO:0000256" key="3">
    <source>
        <dbReference type="ARBA" id="ARBA00022989"/>
    </source>
</evidence>
<dbReference type="PANTHER" id="PTHR23502:SF163">
    <property type="entry name" value="MAJOR FACILITATOR SUPERFAMILY (MFS) PROFILE DOMAIN-CONTAINING PROTEIN"/>
    <property type="match status" value="1"/>
</dbReference>
<dbReference type="GO" id="GO:0022857">
    <property type="term" value="F:transmembrane transporter activity"/>
    <property type="evidence" value="ECO:0007669"/>
    <property type="project" value="InterPro"/>
</dbReference>
<comment type="subcellular location">
    <subcellularLocation>
        <location evidence="1">Membrane</location>
        <topology evidence="1">Multi-pass membrane protein</topology>
    </subcellularLocation>
</comment>
<dbReference type="GO" id="GO:0016020">
    <property type="term" value="C:membrane"/>
    <property type="evidence" value="ECO:0007669"/>
    <property type="project" value="UniProtKB-SubCell"/>
</dbReference>
<dbReference type="InterPro" id="IPR036259">
    <property type="entry name" value="MFS_trans_sf"/>
</dbReference>
<dbReference type="FunFam" id="1.20.1250.20:FF:000509">
    <property type="entry name" value="MFS general substrate transporter"/>
    <property type="match status" value="1"/>
</dbReference>
<evidence type="ECO:0000256" key="6">
    <source>
        <dbReference type="SAM" id="Phobius"/>
    </source>
</evidence>
<sequence length="494" mass="53885">MTASEETPLLQPVGFPNIDHGVRETEIIIDFVSEGDVENPRDWPATYKWAIVSLLAFMAFTVTFTCISVVPIAANIAKELDGADADSSSTAVLVTIWELGEAFGPLLIAPLSEIFGRYPVMNGCNILFIFTTLLAATSNSTKLFIAARALTGATVASNVLNPAIIGDMFESEQRGSAMSLVTLTPLIGGAVGPAISSAIADTLGWREVLFIATGIAVVCELLFLVFFRETYQMTILRRQLAKLEKKEGIRHNHASRENLKKILHSITRPVAILYSSSVLMMLSGFSSVAFSYYYVMCTSLPEILHAVYGFSPALTGTAFMSFSAGSFLAVLLSNFALDRIFIYLRGPDHKDGKPEHRLPLALIGAFTLPLCVTAYGWVAELHLPVPLLLVCVGLLGFTLVLTTVPVFAYVVDAFGPYSASAITGIIVIRCLISSFLPLITGPLAKYLGNGWGFTYCGAFSLCLAPVSILVFRYGYRWRQRCEFTRDEWVENLMD</sequence>
<comment type="similarity">
    <text evidence="5">Belongs to the major facilitator superfamily. CAR1 family.</text>
</comment>
<evidence type="ECO:0000313" key="8">
    <source>
        <dbReference type="EMBL" id="KAH7115254.1"/>
    </source>
</evidence>
<keyword evidence="9" id="KW-1185">Reference proteome</keyword>
<gene>
    <name evidence="8" type="ORF">B0J11DRAFT_540203</name>
</gene>
<feature type="transmembrane region" description="Helical" evidence="6">
    <location>
        <begin position="451"/>
        <end position="475"/>
    </location>
</feature>
<feature type="transmembrane region" description="Helical" evidence="6">
    <location>
        <begin position="385"/>
        <end position="410"/>
    </location>
</feature>
<feature type="transmembrane region" description="Helical" evidence="6">
    <location>
        <begin position="358"/>
        <end position="379"/>
    </location>
</feature>
<protein>
    <submittedName>
        <fullName evidence="8">MFS multidrug transporter-like protein</fullName>
    </submittedName>
</protein>
<evidence type="ECO:0000256" key="2">
    <source>
        <dbReference type="ARBA" id="ARBA00022692"/>
    </source>
</evidence>